<evidence type="ECO:0000313" key="1">
    <source>
        <dbReference type="EMBL" id="KOS05388.1"/>
    </source>
</evidence>
<protein>
    <recommendedName>
        <fullName evidence="3">Phosphoribosylpyrophosphate synthetase</fullName>
    </recommendedName>
</protein>
<proteinExistence type="predicted"/>
<dbReference type="EMBL" id="LIYD01000005">
    <property type="protein sequence ID" value="KOS05388.1"/>
    <property type="molecule type" value="Genomic_DNA"/>
</dbReference>
<dbReference type="PATRIC" id="fig|1202724.3.peg.947"/>
<gene>
    <name evidence="1" type="ORF">AM493_04575</name>
</gene>
<evidence type="ECO:0008006" key="3">
    <source>
        <dbReference type="Google" id="ProtNLM"/>
    </source>
</evidence>
<comment type="caution">
    <text evidence="1">The sequence shown here is derived from an EMBL/GenBank/DDBJ whole genome shotgun (WGS) entry which is preliminary data.</text>
</comment>
<dbReference type="RefSeq" id="WP_054406520.1">
    <property type="nucleotide sequence ID" value="NZ_FOYA01000019.1"/>
</dbReference>
<dbReference type="STRING" id="1202724.AM493_04575"/>
<reference evidence="1 2" key="1">
    <citation type="submission" date="2015-08" db="EMBL/GenBank/DDBJ databases">
        <title>Whole genome sequence of Flavobacterium akiainvivens IK-1T, from decaying Wikstroemia oahuensis, an endemic Hawaiian shrub.</title>
        <authorList>
            <person name="Wan X."/>
            <person name="Hou S."/>
            <person name="Saito J."/>
            <person name="Donachie S."/>
        </authorList>
    </citation>
    <scope>NUCLEOTIDE SEQUENCE [LARGE SCALE GENOMIC DNA]</scope>
    <source>
        <strain evidence="1 2">IK-1</strain>
    </source>
</reference>
<dbReference type="OrthoDB" id="8418771at2"/>
<sequence length="104" mass="11660">MSTVYHYATVLKAIQELREKGFNEDFNLEDNYLASNSGRWSDEEFEIAHIYFYEGATNPDDEATVYGIESASGHKGILVTGNDALTDAESGAIIKKLLKHRNDK</sequence>
<evidence type="ECO:0000313" key="2">
    <source>
        <dbReference type="Proteomes" id="UP000037755"/>
    </source>
</evidence>
<accession>A0A0M8MGZ0</accession>
<dbReference type="Proteomes" id="UP000037755">
    <property type="component" value="Unassembled WGS sequence"/>
</dbReference>
<name>A0A0M8MGZ0_9FLAO</name>
<organism evidence="1 2">
    <name type="scientific">Flavobacterium akiainvivens</name>
    <dbReference type="NCBI Taxonomy" id="1202724"/>
    <lineage>
        <taxon>Bacteria</taxon>
        <taxon>Pseudomonadati</taxon>
        <taxon>Bacteroidota</taxon>
        <taxon>Flavobacteriia</taxon>
        <taxon>Flavobacteriales</taxon>
        <taxon>Flavobacteriaceae</taxon>
        <taxon>Flavobacterium</taxon>
    </lineage>
</organism>
<dbReference type="AlphaFoldDB" id="A0A0M8MGZ0"/>
<keyword evidence="2" id="KW-1185">Reference proteome</keyword>